<keyword evidence="1" id="KW-0614">Plasmid</keyword>
<gene>
    <name evidence="1" type="ORF">GBA65_21770</name>
</gene>
<dbReference type="EMBL" id="CP045122">
    <property type="protein sequence ID" value="QIN81068.1"/>
    <property type="molecule type" value="Genomic_DNA"/>
</dbReference>
<dbReference type="Proteomes" id="UP000502706">
    <property type="component" value="Plasmid unnamed1"/>
</dbReference>
<evidence type="ECO:0000313" key="1">
    <source>
        <dbReference type="EMBL" id="QIN81068.1"/>
    </source>
</evidence>
<evidence type="ECO:0000313" key="2">
    <source>
        <dbReference type="Proteomes" id="UP000502706"/>
    </source>
</evidence>
<sequence length="137" mass="14331">MLLADSQPVRRYGLKELLQGEHPDRWRPSVPVKVVGEARTGDGALRLASELGPDVAVVDPAIGEAAGDGCSPASLVLALRLAGVGRVVLFADEEDFMRADIEQIRKDSGADAAAVEASRDVAELANAIVGTRIDSAT</sequence>
<proteinExistence type="predicted"/>
<reference evidence="1 2" key="1">
    <citation type="submission" date="2019-10" db="EMBL/GenBank/DDBJ databases">
        <title>Rubrobacter sp nov SCSIO 52915 isolated from a deep-sea sediment in the South China Sea.</title>
        <authorList>
            <person name="Chen R.W."/>
        </authorList>
    </citation>
    <scope>NUCLEOTIDE SEQUENCE [LARGE SCALE GENOMIC DNA]</scope>
    <source>
        <strain evidence="1 2">SCSIO 52915</strain>
        <plasmid evidence="1 2">unnamed1</plasmid>
    </source>
</reference>
<protein>
    <recommendedName>
        <fullName evidence="3">Response regulatory domain-containing protein</fullName>
    </recommendedName>
</protein>
<dbReference type="RefSeq" id="WP_166398778.1">
    <property type="nucleotide sequence ID" value="NZ_CP045122.1"/>
</dbReference>
<keyword evidence="2" id="KW-1185">Reference proteome</keyword>
<dbReference type="KEGG" id="rmar:GBA65_21770"/>
<organism evidence="1 2">
    <name type="scientific">Rubrobacter marinus</name>
    <dbReference type="NCBI Taxonomy" id="2653852"/>
    <lineage>
        <taxon>Bacteria</taxon>
        <taxon>Bacillati</taxon>
        <taxon>Actinomycetota</taxon>
        <taxon>Rubrobacteria</taxon>
        <taxon>Rubrobacterales</taxon>
        <taxon>Rubrobacteraceae</taxon>
        <taxon>Rubrobacter</taxon>
    </lineage>
</organism>
<accession>A0A6G8Q3P5</accession>
<name>A0A6G8Q3P5_9ACTN</name>
<evidence type="ECO:0008006" key="3">
    <source>
        <dbReference type="Google" id="ProtNLM"/>
    </source>
</evidence>
<geneLocation type="plasmid" evidence="1 2">
    <name>unnamed1</name>
</geneLocation>
<dbReference type="AlphaFoldDB" id="A0A6G8Q3P5"/>